<feature type="region of interest" description="Disordered" evidence="9">
    <location>
        <begin position="55"/>
        <end position="88"/>
    </location>
</feature>
<dbReference type="AlphaFoldDB" id="A0A6J1FKJ9"/>
<dbReference type="PANTHER" id="PTHR22937">
    <property type="entry name" value="E3 UBIQUITIN-PROTEIN LIGASE RNF165"/>
    <property type="match status" value="1"/>
</dbReference>
<dbReference type="GO" id="GO:0061630">
    <property type="term" value="F:ubiquitin protein ligase activity"/>
    <property type="evidence" value="ECO:0007669"/>
    <property type="project" value="UniProtKB-EC"/>
</dbReference>
<evidence type="ECO:0000256" key="5">
    <source>
        <dbReference type="ARBA" id="ARBA00022771"/>
    </source>
</evidence>
<dbReference type="GeneID" id="111446115"/>
<dbReference type="KEGG" id="cmos:111446115"/>
<keyword evidence="6" id="KW-0833">Ubl conjugation pathway</keyword>
<dbReference type="PROSITE" id="PS50089">
    <property type="entry name" value="ZF_RING_2"/>
    <property type="match status" value="1"/>
</dbReference>
<reference evidence="12 13" key="1">
    <citation type="submission" date="2025-04" db="UniProtKB">
        <authorList>
            <consortium name="RefSeq"/>
        </authorList>
    </citation>
    <scope>IDENTIFICATION</scope>
    <source>
        <tissue evidence="12 13">Young leaves</tissue>
    </source>
</reference>
<keyword evidence="7" id="KW-0862">Zinc</keyword>
<keyword evidence="11" id="KW-1185">Reference proteome</keyword>
<evidence type="ECO:0000256" key="6">
    <source>
        <dbReference type="ARBA" id="ARBA00022786"/>
    </source>
</evidence>
<dbReference type="EC" id="2.3.2.27" evidence="2"/>
<proteinExistence type="predicted"/>
<dbReference type="SUPFAM" id="SSF57850">
    <property type="entry name" value="RING/U-box"/>
    <property type="match status" value="1"/>
</dbReference>
<accession>A0A6J1FKJ9</accession>
<feature type="compositionally biased region" description="Low complexity" evidence="9">
    <location>
        <begin position="189"/>
        <end position="198"/>
    </location>
</feature>
<keyword evidence="3" id="KW-0808">Transferase</keyword>
<feature type="compositionally biased region" description="Polar residues" evidence="9">
    <location>
        <begin position="139"/>
        <end position="158"/>
    </location>
</feature>
<dbReference type="Pfam" id="PF13639">
    <property type="entry name" value="zf-RING_2"/>
    <property type="match status" value="1"/>
</dbReference>
<keyword evidence="4" id="KW-0479">Metal-binding</keyword>
<sequence>MDEYSSKRVHMGIVSRKGPGVVLRDNVKNRDQSNRYGNRLGCTGRICTTSGVQVGCSNKTSSKRPFRSSSGKEVVGSSSKSSSAIRNLRKSFPEPFAKLSSKLETDSSENDSIQDDLEELEFISPPVLFHTGLQVKSESSLPANTSLMERGSCSTDANTESKRNSVQRFEVDNQDSHASMQPRSLCQTSNGGNSRYSSRNFPCDSVSEIIPSDGSLLERNLVRRKNVTKKMIYDGENSSHSRGKKVGGTSRGQNCVSRHGIFISDQRPGRNVFHRQNVLSSYGTRSLTSVCSGARHSYQSNSDNLSSQDSLAMNSWMPQSNISSSSNAFSSLQSSSESHSRHRMIYPEPEDYSQSIHDIGRATPTEADISSTLTNLNSFRCHNGIAEVLLALERIEQEEELTYEQAILLETSMFLNSLNINDQHRDMRLDIDNMTYEELLDLEERMGTVSTALSEEALTECLNTSIYQSKPGGRAATGSIEELSDIKCCICQEEYLIGDEVGRLQCEHKYHVACIQQWLRLKNWCPICKASAASQQLHPFK</sequence>
<dbReference type="Proteomes" id="UP000504609">
    <property type="component" value="Unplaced"/>
</dbReference>
<name>A0A6J1FKJ9_CUCMO</name>
<evidence type="ECO:0000256" key="2">
    <source>
        <dbReference type="ARBA" id="ARBA00012483"/>
    </source>
</evidence>
<evidence type="ECO:0000259" key="10">
    <source>
        <dbReference type="PROSITE" id="PS50089"/>
    </source>
</evidence>
<feature type="compositionally biased region" description="Polar residues" evidence="9">
    <location>
        <begin position="176"/>
        <end position="188"/>
    </location>
</feature>
<evidence type="ECO:0000313" key="13">
    <source>
        <dbReference type="RefSeq" id="XP_022940548.1"/>
    </source>
</evidence>
<dbReference type="SMR" id="A0A6J1FKJ9"/>
<dbReference type="RefSeq" id="XP_022940547.1">
    <property type="nucleotide sequence ID" value="XM_023084779.1"/>
</dbReference>
<dbReference type="InterPro" id="IPR013083">
    <property type="entry name" value="Znf_RING/FYVE/PHD"/>
</dbReference>
<dbReference type="PANTHER" id="PTHR22937:SF136">
    <property type="entry name" value="RING-TYPE E3 UBIQUITIN TRANSFERASE"/>
    <property type="match status" value="1"/>
</dbReference>
<evidence type="ECO:0000256" key="1">
    <source>
        <dbReference type="ARBA" id="ARBA00000900"/>
    </source>
</evidence>
<organism evidence="11 14">
    <name type="scientific">Cucurbita moschata</name>
    <name type="common">Winter crookneck squash</name>
    <name type="synonym">Cucurbita pepo var. moschata</name>
    <dbReference type="NCBI Taxonomy" id="3662"/>
    <lineage>
        <taxon>Eukaryota</taxon>
        <taxon>Viridiplantae</taxon>
        <taxon>Streptophyta</taxon>
        <taxon>Embryophyta</taxon>
        <taxon>Tracheophyta</taxon>
        <taxon>Spermatophyta</taxon>
        <taxon>Magnoliopsida</taxon>
        <taxon>eudicotyledons</taxon>
        <taxon>Gunneridae</taxon>
        <taxon>Pentapetalae</taxon>
        <taxon>rosids</taxon>
        <taxon>fabids</taxon>
        <taxon>Cucurbitales</taxon>
        <taxon>Cucurbitaceae</taxon>
        <taxon>Cucurbiteae</taxon>
        <taxon>Cucurbita</taxon>
    </lineage>
</organism>
<evidence type="ECO:0000313" key="11">
    <source>
        <dbReference type="Proteomes" id="UP000504609"/>
    </source>
</evidence>
<dbReference type="RefSeq" id="XP_022940549.1">
    <property type="nucleotide sequence ID" value="XM_023084781.1"/>
</dbReference>
<evidence type="ECO:0000313" key="14">
    <source>
        <dbReference type="RefSeq" id="XP_022940549.1"/>
    </source>
</evidence>
<feature type="region of interest" description="Disordered" evidence="9">
    <location>
        <begin position="139"/>
        <end position="198"/>
    </location>
</feature>
<feature type="compositionally biased region" description="Low complexity" evidence="9">
    <location>
        <begin position="68"/>
        <end position="83"/>
    </location>
</feature>
<dbReference type="GO" id="GO:0008270">
    <property type="term" value="F:zinc ion binding"/>
    <property type="evidence" value="ECO:0007669"/>
    <property type="project" value="UniProtKB-KW"/>
</dbReference>
<protein>
    <recommendedName>
        <fullName evidence="2">RING-type E3 ubiquitin transferase</fullName>
        <ecNumber evidence="2">2.3.2.27</ecNumber>
    </recommendedName>
</protein>
<comment type="catalytic activity">
    <reaction evidence="1">
        <text>S-ubiquitinyl-[E2 ubiquitin-conjugating enzyme]-L-cysteine + [acceptor protein]-L-lysine = [E2 ubiquitin-conjugating enzyme]-L-cysteine + N(6)-ubiquitinyl-[acceptor protein]-L-lysine.</text>
        <dbReference type="EC" id="2.3.2.27"/>
    </reaction>
</comment>
<gene>
    <name evidence="12 13 14" type="primary">LOC111446115</name>
</gene>
<evidence type="ECO:0000256" key="7">
    <source>
        <dbReference type="ARBA" id="ARBA00022833"/>
    </source>
</evidence>
<feature type="compositionally biased region" description="Basic and acidic residues" evidence="9">
    <location>
        <begin position="159"/>
        <end position="175"/>
    </location>
</feature>
<dbReference type="FunFam" id="3.30.40.10:FF:000504">
    <property type="entry name" value="E3 ubiquitin-protein ligase arkadia"/>
    <property type="match status" value="1"/>
</dbReference>
<evidence type="ECO:0000256" key="3">
    <source>
        <dbReference type="ARBA" id="ARBA00022679"/>
    </source>
</evidence>
<dbReference type="RefSeq" id="XP_022940548.1">
    <property type="nucleotide sequence ID" value="XM_023084780.1"/>
</dbReference>
<evidence type="ECO:0000313" key="12">
    <source>
        <dbReference type="RefSeq" id="XP_022940547.1"/>
    </source>
</evidence>
<feature type="domain" description="RING-type" evidence="10">
    <location>
        <begin position="488"/>
        <end position="529"/>
    </location>
</feature>
<keyword evidence="5 8" id="KW-0863">Zinc-finger</keyword>
<evidence type="ECO:0000256" key="4">
    <source>
        <dbReference type="ARBA" id="ARBA00022723"/>
    </source>
</evidence>
<dbReference type="Gene3D" id="3.30.40.10">
    <property type="entry name" value="Zinc/RING finger domain, C3HC4 (zinc finger)"/>
    <property type="match status" value="1"/>
</dbReference>
<dbReference type="InterPro" id="IPR001841">
    <property type="entry name" value="Znf_RING"/>
</dbReference>
<evidence type="ECO:0000256" key="9">
    <source>
        <dbReference type="SAM" id="MobiDB-lite"/>
    </source>
</evidence>
<dbReference type="SMART" id="SM00184">
    <property type="entry name" value="RING"/>
    <property type="match status" value="1"/>
</dbReference>
<evidence type="ECO:0000256" key="8">
    <source>
        <dbReference type="PROSITE-ProRule" id="PRU00175"/>
    </source>
</evidence>
<dbReference type="InterPro" id="IPR045191">
    <property type="entry name" value="MBR1/2-like"/>
</dbReference>